<reference evidence="1 2" key="1">
    <citation type="submission" date="2023-03" db="EMBL/GenBank/DDBJ databases">
        <title>Isolation and description of six Streptomyces strains from soil environments, able to metabolize different microbial glucans.</title>
        <authorList>
            <person name="Widen T."/>
            <person name="Larsbrink J."/>
        </authorList>
    </citation>
    <scope>NUCLEOTIDE SEQUENCE [LARGE SCALE GENOMIC DNA]</scope>
    <source>
        <strain evidence="1 2">Mut2</strain>
        <plasmid evidence="1 2">unnamed1</plasmid>
    </source>
</reference>
<dbReference type="Proteomes" id="UP001229952">
    <property type="component" value="Plasmid unnamed1"/>
</dbReference>
<protein>
    <submittedName>
        <fullName evidence="1">Uncharacterized protein</fullName>
    </submittedName>
</protein>
<organism evidence="1 2">
    <name type="scientific">Streptomyces laculatispora</name>
    <dbReference type="NCBI Taxonomy" id="887464"/>
    <lineage>
        <taxon>Bacteria</taxon>
        <taxon>Bacillati</taxon>
        <taxon>Actinomycetota</taxon>
        <taxon>Actinomycetes</taxon>
        <taxon>Kitasatosporales</taxon>
        <taxon>Streptomycetaceae</taxon>
        <taxon>Streptomyces</taxon>
    </lineage>
</organism>
<gene>
    <name evidence="1" type="ORF">P8A22_37935</name>
</gene>
<geneLocation type="plasmid" evidence="1 2">
    <name>unnamed1</name>
</geneLocation>
<dbReference type="RefSeq" id="WP_306092758.1">
    <property type="nucleotide sequence ID" value="NZ_CP120993.1"/>
</dbReference>
<evidence type="ECO:0000313" key="2">
    <source>
        <dbReference type="Proteomes" id="UP001229952"/>
    </source>
</evidence>
<name>A0ABY9IGR5_9ACTN</name>
<dbReference type="EMBL" id="CP120993">
    <property type="protein sequence ID" value="WLQ45611.1"/>
    <property type="molecule type" value="Genomic_DNA"/>
</dbReference>
<keyword evidence="1" id="KW-0614">Plasmid</keyword>
<proteinExistence type="predicted"/>
<keyword evidence="2" id="KW-1185">Reference proteome</keyword>
<sequence length="61" mass="6748">MTISGEAEPVEKATGAAEMPVWDTLKTIFEIAPSVLSLILEIRKARTEAKAHHAEEHPEEH</sequence>
<evidence type="ECO:0000313" key="1">
    <source>
        <dbReference type="EMBL" id="WLQ45611.1"/>
    </source>
</evidence>
<accession>A0ABY9IGR5</accession>